<dbReference type="InterPro" id="IPR050991">
    <property type="entry name" value="ECM_Regulatory_Proteins"/>
</dbReference>
<name>A0A2G9TMB6_TELCI</name>
<evidence type="ECO:0000259" key="2">
    <source>
        <dbReference type="Pfam" id="PF00041"/>
    </source>
</evidence>
<evidence type="ECO:0000256" key="1">
    <source>
        <dbReference type="ARBA" id="ARBA00022737"/>
    </source>
</evidence>
<dbReference type="CDD" id="cd00063">
    <property type="entry name" value="FN3"/>
    <property type="match status" value="1"/>
</dbReference>
<dbReference type="Proteomes" id="UP000230423">
    <property type="component" value="Unassembled WGS sequence"/>
</dbReference>
<sequence length="301" mass="34690">MMEPGRISSTAININFGDSDIEQGRFEYYELVFTGNNKNITKKIEINQDKSLTFTKLIPGKTYLFTLYTVYKGVRSRPVIEPITTCRFHPLKVNALYPVVGREYVVLYWDIENFADSDCRFRLSYNADRVATVSVELKGASRHRFSALMPDVYYTFTITVIMGIGKAAAEKGRFSPTLMRQGSRELTVKFENDHQMNDDNYELRSWFDVKDDETWGSYRASPSVWNPFKKSSKEATFTIGSDDCVRRSLDEPYCNGILRANVPYKVKLRAYMDTKVAMESEWITIDGQADDEEDEDKNGNR</sequence>
<keyword evidence="1" id="KW-0677">Repeat</keyword>
<reference evidence="3 4" key="1">
    <citation type="submission" date="2015-09" db="EMBL/GenBank/DDBJ databases">
        <title>Draft genome of the parasitic nematode Teladorsagia circumcincta isolate WARC Sus (inbred).</title>
        <authorList>
            <person name="Mitreva M."/>
        </authorList>
    </citation>
    <scope>NUCLEOTIDE SEQUENCE [LARGE SCALE GENOMIC DNA]</scope>
    <source>
        <strain evidence="3 4">S</strain>
    </source>
</reference>
<keyword evidence="4" id="KW-1185">Reference proteome</keyword>
<dbReference type="InterPro" id="IPR003961">
    <property type="entry name" value="FN3_dom"/>
</dbReference>
<dbReference type="InterPro" id="IPR036116">
    <property type="entry name" value="FN3_sf"/>
</dbReference>
<feature type="domain" description="Fibronectin type-III" evidence="2">
    <location>
        <begin position="7"/>
        <end position="79"/>
    </location>
</feature>
<evidence type="ECO:0000313" key="4">
    <source>
        <dbReference type="Proteomes" id="UP000230423"/>
    </source>
</evidence>
<protein>
    <recommendedName>
        <fullName evidence="2">Fibronectin type-III domain-containing protein</fullName>
    </recommendedName>
</protein>
<dbReference type="OrthoDB" id="8609993at2759"/>
<evidence type="ECO:0000313" key="3">
    <source>
        <dbReference type="EMBL" id="PIO59101.1"/>
    </source>
</evidence>
<dbReference type="Pfam" id="PF00041">
    <property type="entry name" value="fn3"/>
    <property type="match status" value="1"/>
</dbReference>
<gene>
    <name evidence="3" type="ORF">TELCIR_19448</name>
</gene>
<dbReference type="AlphaFoldDB" id="A0A2G9TMB6"/>
<dbReference type="Gene3D" id="2.60.40.10">
    <property type="entry name" value="Immunoglobulins"/>
    <property type="match status" value="1"/>
</dbReference>
<organism evidence="3 4">
    <name type="scientific">Teladorsagia circumcincta</name>
    <name type="common">Brown stomach worm</name>
    <name type="synonym">Ostertagia circumcincta</name>
    <dbReference type="NCBI Taxonomy" id="45464"/>
    <lineage>
        <taxon>Eukaryota</taxon>
        <taxon>Metazoa</taxon>
        <taxon>Ecdysozoa</taxon>
        <taxon>Nematoda</taxon>
        <taxon>Chromadorea</taxon>
        <taxon>Rhabditida</taxon>
        <taxon>Rhabditina</taxon>
        <taxon>Rhabditomorpha</taxon>
        <taxon>Strongyloidea</taxon>
        <taxon>Trichostrongylidae</taxon>
        <taxon>Teladorsagia</taxon>
    </lineage>
</organism>
<proteinExistence type="predicted"/>
<dbReference type="InterPro" id="IPR013783">
    <property type="entry name" value="Ig-like_fold"/>
</dbReference>
<dbReference type="PANTHER" id="PTHR46708:SF2">
    <property type="entry name" value="FIBRONECTIN TYPE-III DOMAIN-CONTAINING PROTEIN"/>
    <property type="match status" value="1"/>
</dbReference>
<dbReference type="EMBL" id="KZ358846">
    <property type="protein sequence ID" value="PIO59101.1"/>
    <property type="molecule type" value="Genomic_DNA"/>
</dbReference>
<dbReference type="PANTHER" id="PTHR46708">
    <property type="entry name" value="TENASCIN"/>
    <property type="match status" value="1"/>
</dbReference>
<accession>A0A2G9TMB6</accession>
<dbReference type="SUPFAM" id="SSF49265">
    <property type="entry name" value="Fibronectin type III"/>
    <property type="match status" value="1"/>
</dbReference>